<evidence type="ECO:0000313" key="6">
    <source>
        <dbReference type="EMBL" id="JAP97214.1"/>
    </source>
</evidence>
<evidence type="ECO:0000313" key="7">
    <source>
        <dbReference type="EMBL" id="JAQ12741.1"/>
    </source>
</evidence>
<reference evidence="6" key="3">
    <citation type="journal article" date="2016" name="Gigascience">
        <title>De novo construction of an expanded transcriptome assembly for the western tarnished plant bug, Lygus hesperus.</title>
        <authorList>
            <person name="Tassone E.E."/>
            <person name="Geib S.M."/>
            <person name="Hall B."/>
            <person name="Fabrick J.A."/>
            <person name="Brent C.S."/>
            <person name="Hull J.J."/>
        </authorList>
    </citation>
    <scope>NUCLEOTIDE SEQUENCE</scope>
</reference>
<dbReference type="Pfam" id="PF03357">
    <property type="entry name" value="Snf7"/>
    <property type="match status" value="1"/>
</dbReference>
<gene>
    <name evidence="2" type="ORF">CM83_10578</name>
    <name evidence="3" type="ORF">CM83_10584</name>
    <name evidence="4" type="ORF">CM83_10590</name>
    <name evidence="5" type="ORF">CM83_10595</name>
    <name evidence="7" type="ORF">g.38129</name>
    <name evidence="6" type="ORF">g.38132</name>
</gene>
<sequence>MLVEIETAAEMRMVYDALSLGSTCLRALQDDIDVDDIELLMQDTQEAVQLSNTISNRLAQTDDSTALSLAALTDDQILQEFQSVFGAVPATTSSSAQSVATAPTDVKETATLPYVRVVCLCAAALSASFHRCVLSSISNSSPYVMSTYRTPPPLHLAHTD</sequence>
<evidence type="ECO:0000313" key="5">
    <source>
        <dbReference type="EMBL" id="JAG34272.1"/>
    </source>
</evidence>
<evidence type="ECO:0000256" key="1">
    <source>
        <dbReference type="ARBA" id="ARBA00006190"/>
    </source>
</evidence>
<comment type="similarity">
    <text evidence="1">Belongs to the SNF7 family.</text>
</comment>
<dbReference type="EMBL" id="GBHO01009332">
    <property type="protein sequence ID" value="JAG34272.1"/>
    <property type="molecule type" value="Transcribed_RNA"/>
</dbReference>
<accession>A0A0A9YXI1</accession>
<dbReference type="EMBL" id="GDHC01005888">
    <property type="protein sequence ID" value="JAQ12741.1"/>
    <property type="molecule type" value="Transcribed_RNA"/>
</dbReference>
<dbReference type="EMBL" id="GBHO01009335">
    <property type="protein sequence ID" value="JAG34269.1"/>
    <property type="molecule type" value="Transcribed_RNA"/>
</dbReference>
<dbReference type="InterPro" id="IPR005024">
    <property type="entry name" value="Snf7_fam"/>
</dbReference>
<evidence type="ECO:0000313" key="3">
    <source>
        <dbReference type="EMBL" id="JAG34270.1"/>
    </source>
</evidence>
<dbReference type="EMBL" id="GBHO01009334">
    <property type="protein sequence ID" value="JAG34270.1"/>
    <property type="molecule type" value="Transcribed_RNA"/>
</dbReference>
<reference evidence="3" key="1">
    <citation type="journal article" date="2014" name="PLoS ONE">
        <title>Transcriptome-Based Identification of ABC Transporters in the Western Tarnished Plant Bug Lygus hesperus.</title>
        <authorList>
            <person name="Hull J.J."/>
            <person name="Chaney K."/>
            <person name="Geib S.M."/>
            <person name="Fabrick J.A."/>
            <person name="Brent C.S."/>
            <person name="Walsh D."/>
            <person name="Lavine L.C."/>
        </authorList>
    </citation>
    <scope>NUCLEOTIDE SEQUENCE</scope>
</reference>
<dbReference type="EMBL" id="GDHC01021414">
    <property type="protein sequence ID" value="JAP97214.1"/>
    <property type="molecule type" value="Transcribed_RNA"/>
</dbReference>
<dbReference type="EMBL" id="GBHO01009333">
    <property type="protein sequence ID" value="JAG34271.1"/>
    <property type="molecule type" value="Transcribed_RNA"/>
</dbReference>
<evidence type="ECO:0000313" key="4">
    <source>
        <dbReference type="EMBL" id="JAG34271.1"/>
    </source>
</evidence>
<reference evidence="3" key="2">
    <citation type="submission" date="2014-07" db="EMBL/GenBank/DDBJ databases">
        <authorList>
            <person name="Hull J."/>
        </authorList>
    </citation>
    <scope>NUCLEOTIDE SEQUENCE</scope>
</reference>
<dbReference type="GO" id="GO:0007034">
    <property type="term" value="P:vacuolar transport"/>
    <property type="evidence" value="ECO:0007669"/>
    <property type="project" value="InterPro"/>
</dbReference>
<dbReference type="AlphaFoldDB" id="A0A0A9YXI1"/>
<organism evidence="3">
    <name type="scientific">Lygus hesperus</name>
    <name type="common">Western plant bug</name>
    <dbReference type="NCBI Taxonomy" id="30085"/>
    <lineage>
        <taxon>Eukaryota</taxon>
        <taxon>Metazoa</taxon>
        <taxon>Ecdysozoa</taxon>
        <taxon>Arthropoda</taxon>
        <taxon>Hexapoda</taxon>
        <taxon>Insecta</taxon>
        <taxon>Pterygota</taxon>
        <taxon>Neoptera</taxon>
        <taxon>Paraneoptera</taxon>
        <taxon>Hemiptera</taxon>
        <taxon>Heteroptera</taxon>
        <taxon>Panheteroptera</taxon>
        <taxon>Cimicomorpha</taxon>
        <taxon>Miridae</taxon>
        <taxon>Mirini</taxon>
        <taxon>Lygus</taxon>
    </lineage>
</organism>
<protein>
    <submittedName>
        <fullName evidence="3">Uncharacterized protein</fullName>
    </submittedName>
</protein>
<proteinExistence type="inferred from homology"/>
<name>A0A0A9YXI1_LYGHE</name>
<evidence type="ECO:0000313" key="2">
    <source>
        <dbReference type="EMBL" id="JAG34269.1"/>
    </source>
</evidence>